<dbReference type="EMBL" id="KZ819665">
    <property type="protein sequence ID" value="PWN28537.1"/>
    <property type="molecule type" value="Genomic_DNA"/>
</dbReference>
<comment type="similarity">
    <text evidence="1 5">Belongs to the carnitine/choline acetyltransferase family.</text>
</comment>
<feature type="compositionally biased region" description="Gly residues" evidence="6">
    <location>
        <begin position="736"/>
        <end position="752"/>
    </location>
</feature>
<feature type="active site" description="Proton acceptor" evidence="4">
    <location>
        <position position="357"/>
    </location>
</feature>
<dbReference type="OrthoDB" id="240216at2759"/>
<dbReference type="PANTHER" id="PTHR22589:SF29">
    <property type="entry name" value="MITOCHONDRIAL CARNITINE O-ACETYLTRANSFERASE-RELATED"/>
    <property type="match status" value="1"/>
</dbReference>
<dbReference type="GO" id="GO:0009437">
    <property type="term" value="P:carnitine metabolic process"/>
    <property type="evidence" value="ECO:0007669"/>
    <property type="project" value="TreeGrafter"/>
</dbReference>
<accession>A0A316UTC8</accession>
<dbReference type="RefSeq" id="XP_025363149.1">
    <property type="nucleotide sequence ID" value="XM_025507719.1"/>
</dbReference>
<evidence type="ECO:0000259" key="7">
    <source>
        <dbReference type="Pfam" id="PF00755"/>
    </source>
</evidence>
<dbReference type="Gene3D" id="3.30.559.10">
    <property type="entry name" value="Chloramphenicol acetyltransferase-like domain"/>
    <property type="match status" value="1"/>
</dbReference>
<evidence type="ECO:0000256" key="4">
    <source>
        <dbReference type="PIRSR" id="PIRSR600542-1"/>
    </source>
</evidence>
<feature type="domain" description="Choline/carnitine acyltransferase" evidence="7">
    <location>
        <begin position="53"/>
        <end position="664"/>
    </location>
</feature>
<dbReference type="GO" id="GO:0005739">
    <property type="term" value="C:mitochondrion"/>
    <property type="evidence" value="ECO:0007669"/>
    <property type="project" value="TreeGrafter"/>
</dbReference>
<dbReference type="FunFam" id="3.30.559.10:FF:000019">
    <property type="entry name" value="Carnitine acetyl transferase"/>
    <property type="match status" value="1"/>
</dbReference>
<keyword evidence="3 5" id="KW-0012">Acyltransferase</keyword>
<dbReference type="InterPro" id="IPR042231">
    <property type="entry name" value="Cho/carn_acyl_trans_2"/>
</dbReference>
<dbReference type="AlphaFoldDB" id="A0A316UTC8"/>
<dbReference type="InterPro" id="IPR000542">
    <property type="entry name" value="Carn_acyl_trans"/>
</dbReference>
<dbReference type="PROSITE" id="PS00440">
    <property type="entry name" value="ACYLTRANSF_C_2"/>
    <property type="match status" value="1"/>
</dbReference>
<dbReference type="InterPro" id="IPR039551">
    <property type="entry name" value="Cho/carn_acyl_trans"/>
</dbReference>
<gene>
    <name evidence="8" type="ORF">BDZ90DRAFT_251123</name>
</gene>
<dbReference type="PANTHER" id="PTHR22589">
    <property type="entry name" value="CARNITINE O-ACYLTRANSFERASE"/>
    <property type="match status" value="1"/>
</dbReference>
<dbReference type="InterPro" id="IPR023213">
    <property type="entry name" value="CAT-like_dom_sf"/>
</dbReference>
<dbReference type="Proteomes" id="UP000245884">
    <property type="component" value="Unassembled WGS sequence"/>
</dbReference>
<evidence type="ECO:0000313" key="9">
    <source>
        <dbReference type="Proteomes" id="UP000245884"/>
    </source>
</evidence>
<evidence type="ECO:0000256" key="5">
    <source>
        <dbReference type="RuleBase" id="RU003801"/>
    </source>
</evidence>
<evidence type="ECO:0000256" key="1">
    <source>
        <dbReference type="ARBA" id="ARBA00005232"/>
    </source>
</evidence>
<protein>
    <recommendedName>
        <fullName evidence="7">Choline/carnitine acyltransferase domain-containing protein</fullName>
    </recommendedName>
</protein>
<dbReference type="SUPFAM" id="SSF52777">
    <property type="entry name" value="CoA-dependent acyltransferases"/>
    <property type="match status" value="2"/>
</dbReference>
<proteinExistence type="inferred from homology"/>
<evidence type="ECO:0000313" key="8">
    <source>
        <dbReference type="EMBL" id="PWN28537.1"/>
    </source>
</evidence>
<feature type="region of interest" description="Disordered" evidence="6">
    <location>
        <begin position="727"/>
        <end position="789"/>
    </location>
</feature>
<dbReference type="Gene3D" id="3.30.559.70">
    <property type="entry name" value="Choline/Carnitine o-acyltransferase, domain 2"/>
    <property type="match status" value="1"/>
</dbReference>
<evidence type="ECO:0000256" key="2">
    <source>
        <dbReference type="ARBA" id="ARBA00022679"/>
    </source>
</evidence>
<dbReference type="STRING" id="1569628.A0A316UTC8"/>
<dbReference type="Pfam" id="PF00755">
    <property type="entry name" value="Carn_acyltransf"/>
    <property type="match status" value="1"/>
</dbReference>
<evidence type="ECO:0000256" key="3">
    <source>
        <dbReference type="ARBA" id="ARBA00023315"/>
    </source>
</evidence>
<dbReference type="PROSITE" id="PS00439">
    <property type="entry name" value="ACYLTRANSF_C_1"/>
    <property type="match status" value="1"/>
</dbReference>
<dbReference type="GO" id="GO:0004092">
    <property type="term" value="F:carnitine O-acetyltransferase activity"/>
    <property type="evidence" value="ECO:0007669"/>
    <property type="project" value="TreeGrafter"/>
</dbReference>
<reference evidence="8 9" key="1">
    <citation type="journal article" date="2018" name="Mol. Biol. Evol.">
        <title>Broad Genomic Sampling Reveals a Smut Pathogenic Ancestry of the Fungal Clade Ustilaginomycotina.</title>
        <authorList>
            <person name="Kijpornyongpan T."/>
            <person name="Mondo S.J."/>
            <person name="Barry K."/>
            <person name="Sandor L."/>
            <person name="Lee J."/>
            <person name="Lipzen A."/>
            <person name="Pangilinan J."/>
            <person name="LaButti K."/>
            <person name="Hainaut M."/>
            <person name="Henrissat B."/>
            <person name="Grigoriev I.V."/>
            <person name="Spatafora J.W."/>
            <person name="Aime M.C."/>
        </authorList>
    </citation>
    <scope>NUCLEOTIDE SEQUENCE [LARGE SCALE GENOMIC DNA]</scope>
    <source>
        <strain evidence="8 9">MCA 5214</strain>
    </source>
</reference>
<keyword evidence="2 5" id="KW-0808">Transferase</keyword>
<name>A0A316UTC8_9BASI</name>
<dbReference type="GeneID" id="37029542"/>
<dbReference type="FunFam" id="3.30.559.70:FF:000003">
    <property type="entry name" value="Carnitine acetyl transferase FacC"/>
    <property type="match status" value="1"/>
</dbReference>
<evidence type="ECO:0000256" key="6">
    <source>
        <dbReference type="SAM" id="MobiDB-lite"/>
    </source>
</evidence>
<organism evidence="8 9">
    <name type="scientific">Jaminaea rosea</name>
    <dbReference type="NCBI Taxonomy" id="1569628"/>
    <lineage>
        <taxon>Eukaryota</taxon>
        <taxon>Fungi</taxon>
        <taxon>Dikarya</taxon>
        <taxon>Basidiomycota</taxon>
        <taxon>Ustilaginomycotina</taxon>
        <taxon>Exobasidiomycetes</taxon>
        <taxon>Microstromatales</taxon>
        <taxon>Microstromatales incertae sedis</taxon>
        <taxon>Jaminaea</taxon>
    </lineage>
</organism>
<keyword evidence="9" id="KW-1185">Reference proteome</keyword>
<sequence>MAPVATNPGSTSPPPVIENAQSVALAKSGQVDGSTAGLGAGKTFSRQSELPKLPIPKLEDTAKRYLSSLEALQSTEEHDQTKQVVERFVSGEGQELQKHLEEYASSRISYIEEFWDDSYLQASESVVLNLNPFFILEDDPTPSRGSQLMRSTSLILASLAFIHDLRTGTLEPDAVRGTPLDMYQYTRLFGTARIPTANGCRMDSTPDSRHIIVMRRGQLYWFDVLDEQHRPLLTERALLGNLQAIVRDADKIDPQDVAAGSIGILTTEQRKIWSAHRDTLRGNKHNAKCLDVADTALFVVCMDDSEPDSPSELCNNMLCGTYSLKNGIQQGTCTNRWYDKLQLIICANGAAGINFEHTGVDGHTVLRFAGDVYAELILRFAKSINNRTKSLFQAVTSPYARGTAGKKAQGGEVDHEKIQEVELVTAPKRLEWELTPSIAAAIKYGETRLSDLICQNECQVLEYTKYGKNFITRHRFSPDAFVQASFQAAHYSLYGRNVTTYEPAMTKAFQHGRTEAIRTCQPYMSDYVQSLQDRRTGAEQREAKLDKLRKACEGHAKLSKQCAMGQGHDRHLYAMYSLAKEDVAKGKRKEMPEFFTDGGFSTLNHTILSTSNCGNPALRLFGFGPVAPDGFGIGYIIKDDAISVCASSKHLQTGRWLAALEQYLDDAATMIQDSYNAANRRTQETYIDHSGVECDVRTGLPVGNRRLTGGGSAQKASAMGSNGYSDDYDEGYTPGQHGGSGYGFFDAGGGQGDAAAASESKEKEGNSAHRRNTSRHLSVGRRLLDADTA</sequence>